<dbReference type="EC" id="1.2.1.84" evidence="1"/>
<dbReference type="VEuPathDB" id="FungiDB:PYU1_G006172"/>
<dbReference type="InterPro" id="IPR026055">
    <property type="entry name" value="FAR"/>
</dbReference>
<name>K3WMJ2_GLOUD</name>
<proteinExistence type="inferred from homology"/>
<dbReference type="InterPro" id="IPR036291">
    <property type="entry name" value="NAD(P)-bd_dom_sf"/>
</dbReference>
<comment type="catalytic activity">
    <reaction evidence="1">
        <text>a long-chain fatty acyl-CoA + 2 NADPH + 2 H(+) = a long-chain primary fatty alcohol + 2 NADP(+) + CoA</text>
        <dbReference type="Rhea" id="RHEA:52716"/>
        <dbReference type="ChEBI" id="CHEBI:15378"/>
        <dbReference type="ChEBI" id="CHEBI:57287"/>
        <dbReference type="ChEBI" id="CHEBI:57783"/>
        <dbReference type="ChEBI" id="CHEBI:58349"/>
        <dbReference type="ChEBI" id="CHEBI:77396"/>
        <dbReference type="ChEBI" id="CHEBI:83139"/>
        <dbReference type="EC" id="1.2.1.84"/>
    </reaction>
</comment>
<keyword evidence="4" id="KW-1185">Reference proteome</keyword>
<accession>K3WMJ2</accession>
<evidence type="ECO:0000313" key="3">
    <source>
        <dbReference type="EnsemblProtists" id="PYU1_T006184"/>
    </source>
</evidence>
<dbReference type="eggNOG" id="KOG1221">
    <property type="taxonomic scope" value="Eukaryota"/>
</dbReference>
<evidence type="ECO:0000259" key="2">
    <source>
        <dbReference type="Pfam" id="PF07993"/>
    </source>
</evidence>
<keyword evidence="1" id="KW-0443">Lipid metabolism</keyword>
<evidence type="ECO:0000256" key="1">
    <source>
        <dbReference type="RuleBase" id="RU363097"/>
    </source>
</evidence>
<comment type="similarity">
    <text evidence="1">Belongs to the fatty acyl-CoA reductase family.</text>
</comment>
<reference evidence="4" key="1">
    <citation type="journal article" date="2010" name="Genome Biol.">
        <title>Genome sequence of the necrotrophic plant pathogen Pythium ultimum reveals original pathogenicity mechanisms and effector repertoire.</title>
        <authorList>
            <person name="Levesque C.A."/>
            <person name="Brouwer H."/>
            <person name="Cano L."/>
            <person name="Hamilton J.P."/>
            <person name="Holt C."/>
            <person name="Huitema E."/>
            <person name="Raffaele S."/>
            <person name="Robideau G.P."/>
            <person name="Thines M."/>
            <person name="Win J."/>
            <person name="Zerillo M.M."/>
            <person name="Beakes G.W."/>
            <person name="Boore J.L."/>
            <person name="Busam D."/>
            <person name="Dumas B."/>
            <person name="Ferriera S."/>
            <person name="Fuerstenberg S.I."/>
            <person name="Gachon C.M."/>
            <person name="Gaulin E."/>
            <person name="Govers F."/>
            <person name="Grenville-Briggs L."/>
            <person name="Horner N."/>
            <person name="Hostetler J."/>
            <person name="Jiang R.H."/>
            <person name="Johnson J."/>
            <person name="Krajaejun T."/>
            <person name="Lin H."/>
            <person name="Meijer H.J."/>
            <person name="Moore B."/>
            <person name="Morris P."/>
            <person name="Phuntmart V."/>
            <person name="Puiu D."/>
            <person name="Shetty J."/>
            <person name="Stajich J.E."/>
            <person name="Tripathy S."/>
            <person name="Wawra S."/>
            <person name="van West P."/>
            <person name="Whitty B.R."/>
            <person name="Coutinho P.M."/>
            <person name="Henrissat B."/>
            <person name="Martin F."/>
            <person name="Thomas P.D."/>
            <person name="Tyler B.M."/>
            <person name="De Vries R.P."/>
            <person name="Kamoun S."/>
            <person name="Yandell M."/>
            <person name="Tisserat N."/>
            <person name="Buell C.R."/>
        </authorList>
    </citation>
    <scope>NUCLEOTIDE SEQUENCE</scope>
    <source>
        <strain evidence="4">DAOM:BR144</strain>
    </source>
</reference>
<keyword evidence="1" id="KW-0521">NADP</keyword>
<dbReference type="Pfam" id="PF07993">
    <property type="entry name" value="NAD_binding_4"/>
    <property type="match status" value="1"/>
</dbReference>
<dbReference type="HOGENOM" id="CLU_1606022_0_0_1"/>
<keyword evidence="1" id="KW-0560">Oxidoreductase</keyword>
<dbReference type="InParanoid" id="K3WMJ2"/>
<dbReference type="Gene3D" id="3.40.50.720">
    <property type="entry name" value="NAD(P)-binding Rossmann-like Domain"/>
    <property type="match status" value="1"/>
</dbReference>
<dbReference type="GO" id="GO:0080019">
    <property type="term" value="F:alcohol-forming very long-chain fatty acyl-CoA reductase activity"/>
    <property type="evidence" value="ECO:0007669"/>
    <property type="project" value="InterPro"/>
</dbReference>
<sequence>MNCHGTMHALRFAEHCQNLRYHMHVYTAYANSNQRNKAIYEKLYPLGFDIEAKIREIQSATLKEIETIRANIKRSGYSNTYTFTKAMVEHLAAAYAAKTSIPLMIFWPMIVGYPVPGWIDQIAGVGAVNVAMSLGVVSLLPRKVDNILDVVSVDMTVNTLLLAAGF</sequence>
<dbReference type="GO" id="GO:0006629">
    <property type="term" value="P:lipid metabolic process"/>
    <property type="evidence" value="ECO:0007669"/>
    <property type="project" value="UniProtKB-KW"/>
</dbReference>
<feature type="domain" description="Thioester reductase (TE)" evidence="2">
    <location>
        <begin position="1"/>
        <end position="159"/>
    </location>
</feature>
<dbReference type="PANTHER" id="PTHR11011">
    <property type="entry name" value="MALE STERILITY PROTEIN 2-RELATED"/>
    <property type="match status" value="1"/>
</dbReference>
<dbReference type="AlphaFoldDB" id="K3WMJ2"/>
<dbReference type="InterPro" id="IPR013120">
    <property type="entry name" value="FAR_NAD-bd"/>
</dbReference>
<dbReference type="SUPFAM" id="SSF51735">
    <property type="entry name" value="NAD(P)-binding Rossmann-fold domains"/>
    <property type="match status" value="1"/>
</dbReference>
<reference evidence="3" key="3">
    <citation type="submission" date="2015-02" db="UniProtKB">
        <authorList>
            <consortium name="EnsemblProtists"/>
        </authorList>
    </citation>
    <scope>IDENTIFICATION</scope>
    <source>
        <strain evidence="3">DAOM BR144</strain>
    </source>
</reference>
<dbReference type="GO" id="GO:0102965">
    <property type="term" value="F:alcohol-forming long-chain fatty acyl-CoA reductase activity"/>
    <property type="evidence" value="ECO:0007669"/>
    <property type="project" value="UniProtKB-EC"/>
</dbReference>
<comment type="function">
    <text evidence="1">Catalyzes the reduction of fatty acyl-CoA to fatty alcohols.</text>
</comment>
<dbReference type="Proteomes" id="UP000019132">
    <property type="component" value="Unassembled WGS sequence"/>
</dbReference>
<reference evidence="4" key="2">
    <citation type="submission" date="2010-04" db="EMBL/GenBank/DDBJ databases">
        <authorList>
            <person name="Buell R."/>
            <person name="Hamilton J."/>
            <person name="Hostetler J."/>
        </authorList>
    </citation>
    <scope>NUCLEOTIDE SEQUENCE [LARGE SCALE GENOMIC DNA]</scope>
    <source>
        <strain evidence="4">DAOM:BR144</strain>
    </source>
</reference>
<organism evidence="3 4">
    <name type="scientific">Globisporangium ultimum (strain ATCC 200006 / CBS 805.95 / DAOM BR144)</name>
    <name type="common">Pythium ultimum</name>
    <dbReference type="NCBI Taxonomy" id="431595"/>
    <lineage>
        <taxon>Eukaryota</taxon>
        <taxon>Sar</taxon>
        <taxon>Stramenopiles</taxon>
        <taxon>Oomycota</taxon>
        <taxon>Peronosporomycetes</taxon>
        <taxon>Pythiales</taxon>
        <taxon>Pythiaceae</taxon>
        <taxon>Globisporangium</taxon>
    </lineage>
</organism>
<dbReference type="EMBL" id="GL376625">
    <property type="status" value="NOT_ANNOTATED_CDS"/>
    <property type="molecule type" value="Genomic_DNA"/>
</dbReference>
<keyword evidence="1" id="KW-0444">Lipid biosynthesis</keyword>
<evidence type="ECO:0000313" key="4">
    <source>
        <dbReference type="Proteomes" id="UP000019132"/>
    </source>
</evidence>
<dbReference type="EnsemblProtists" id="PYU1_T006184">
    <property type="protein sequence ID" value="PYU1_T006184"/>
    <property type="gene ID" value="PYU1_G006172"/>
</dbReference>
<protein>
    <recommendedName>
        <fullName evidence="1">Fatty acyl-CoA reductase</fullName>
        <ecNumber evidence="1">1.2.1.84</ecNumber>
    </recommendedName>
</protein>